<dbReference type="EMBL" id="VLLB01000001">
    <property type="protein sequence ID" value="TWI69717.1"/>
    <property type="molecule type" value="Genomic_DNA"/>
</dbReference>
<evidence type="ECO:0000256" key="1">
    <source>
        <dbReference type="ARBA" id="ARBA00004127"/>
    </source>
</evidence>
<organism evidence="6 7">
    <name type="scientific">Pseudoduganella lurida</name>
    <dbReference type="NCBI Taxonomy" id="1036180"/>
    <lineage>
        <taxon>Bacteria</taxon>
        <taxon>Pseudomonadati</taxon>
        <taxon>Pseudomonadota</taxon>
        <taxon>Betaproteobacteria</taxon>
        <taxon>Burkholderiales</taxon>
        <taxon>Oxalobacteraceae</taxon>
        <taxon>Telluria group</taxon>
        <taxon>Pseudoduganella</taxon>
    </lineage>
</organism>
<gene>
    <name evidence="6" type="ORF">IP91_00790</name>
</gene>
<protein>
    <submittedName>
        <fullName evidence="6">Uncharacterized membrane protein YkvA (DUF1232 family)</fullName>
    </submittedName>
</protein>
<sequence>MTNEFDDNSFWAKVKGFARTAGREVIEKALWLYFAAQRPETPPWARAAIYGALAYFVLPFDAVPDFLPVVGYSDDLAALAAALATVSMHITDDVKEQASEKMNAWFGWI</sequence>
<dbReference type="GO" id="GO:0012505">
    <property type="term" value="C:endomembrane system"/>
    <property type="evidence" value="ECO:0007669"/>
    <property type="project" value="UniProtKB-SubCell"/>
</dbReference>
<dbReference type="InterPro" id="IPR010652">
    <property type="entry name" value="DUF1232"/>
</dbReference>
<keyword evidence="3" id="KW-1133">Transmembrane helix</keyword>
<evidence type="ECO:0000256" key="4">
    <source>
        <dbReference type="ARBA" id="ARBA00023136"/>
    </source>
</evidence>
<accession>A0A562RKZ0</accession>
<name>A0A562RKZ0_9BURK</name>
<evidence type="ECO:0000313" key="6">
    <source>
        <dbReference type="EMBL" id="TWI69717.1"/>
    </source>
</evidence>
<evidence type="ECO:0000256" key="2">
    <source>
        <dbReference type="ARBA" id="ARBA00022692"/>
    </source>
</evidence>
<dbReference type="InterPro" id="IPR016983">
    <property type="entry name" value="UCP031804"/>
</dbReference>
<dbReference type="Proteomes" id="UP000318431">
    <property type="component" value="Unassembled WGS sequence"/>
</dbReference>
<proteinExistence type="predicted"/>
<feature type="domain" description="DUF1232" evidence="5">
    <location>
        <begin position="45"/>
        <end position="80"/>
    </location>
</feature>
<evidence type="ECO:0000259" key="5">
    <source>
        <dbReference type="Pfam" id="PF06803"/>
    </source>
</evidence>
<keyword evidence="7" id="KW-1185">Reference proteome</keyword>
<comment type="caution">
    <text evidence="6">The sequence shown here is derived from an EMBL/GenBank/DDBJ whole genome shotgun (WGS) entry which is preliminary data.</text>
</comment>
<keyword evidence="4" id="KW-0472">Membrane</keyword>
<evidence type="ECO:0000256" key="3">
    <source>
        <dbReference type="ARBA" id="ARBA00022989"/>
    </source>
</evidence>
<evidence type="ECO:0000313" key="7">
    <source>
        <dbReference type="Proteomes" id="UP000318431"/>
    </source>
</evidence>
<dbReference type="AlphaFoldDB" id="A0A562RKZ0"/>
<dbReference type="Pfam" id="PF06803">
    <property type="entry name" value="DUF1232"/>
    <property type="match status" value="1"/>
</dbReference>
<keyword evidence="2" id="KW-0812">Transmembrane</keyword>
<reference evidence="6 7" key="1">
    <citation type="journal article" date="2015" name="Stand. Genomic Sci.">
        <title>Genomic Encyclopedia of Bacterial and Archaeal Type Strains, Phase III: the genomes of soil and plant-associated and newly described type strains.</title>
        <authorList>
            <person name="Whitman W.B."/>
            <person name="Woyke T."/>
            <person name="Klenk H.P."/>
            <person name="Zhou Y."/>
            <person name="Lilburn T.G."/>
            <person name="Beck B.J."/>
            <person name="De Vos P."/>
            <person name="Vandamme P."/>
            <person name="Eisen J.A."/>
            <person name="Garrity G."/>
            <person name="Hugenholtz P."/>
            <person name="Kyrpides N.C."/>
        </authorList>
    </citation>
    <scope>NUCLEOTIDE SEQUENCE [LARGE SCALE GENOMIC DNA]</scope>
    <source>
        <strain evidence="6 7">CGMCC 1.10822</strain>
    </source>
</reference>
<dbReference type="PIRSF" id="PIRSF031804">
    <property type="entry name" value="UCP031804"/>
    <property type="match status" value="1"/>
</dbReference>
<comment type="subcellular location">
    <subcellularLocation>
        <location evidence="1">Endomembrane system</location>
        <topology evidence="1">Multi-pass membrane protein</topology>
    </subcellularLocation>
</comment>
<dbReference type="RefSeq" id="WP_199754475.1">
    <property type="nucleotide sequence ID" value="NZ_VLLB01000001.1"/>
</dbReference>